<dbReference type="InterPro" id="IPR036890">
    <property type="entry name" value="HATPase_C_sf"/>
</dbReference>
<dbReference type="CDD" id="cd16917">
    <property type="entry name" value="HATPase_UhpB-NarQ-NarX-like"/>
    <property type="match status" value="1"/>
</dbReference>
<evidence type="ECO:0000256" key="8">
    <source>
        <dbReference type="ARBA" id="ARBA00022679"/>
    </source>
</evidence>
<feature type="repeat" description="TPR" evidence="16">
    <location>
        <begin position="245"/>
        <end position="278"/>
    </location>
</feature>
<dbReference type="Pfam" id="PF13424">
    <property type="entry name" value="TPR_12"/>
    <property type="match status" value="2"/>
</dbReference>
<dbReference type="PROSITE" id="PS50005">
    <property type="entry name" value="TPR"/>
    <property type="match status" value="1"/>
</dbReference>
<keyword evidence="7" id="KW-0963">Cytoplasm</keyword>
<dbReference type="GO" id="GO:0000155">
    <property type="term" value="F:phosphorelay sensor kinase activity"/>
    <property type="evidence" value="ECO:0007669"/>
    <property type="project" value="InterPro"/>
</dbReference>
<dbReference type="GO" id="GO:0046872">
    <property type="term" value="F:metal ion binding"/>
    <property type="evidence" value="ECO:0007669"/>
    <property type="project" value="UniProtKB-KW"/>
</dbReference>
<dbReference type="GO" id="GO:0051539">
    <property type="term" value="F:4 iron, 4 sulfur cluster binding"/>
    <property type="evidence" value="ECO:0007669"/>
    <property type="project" value="UniProtKB-KW"/>
</dbReference>
<keyword evidence="18" id="KW-0812">Transmembrane</keyword>
<keyword evidence="18" id="KW-1133">Transmembrane helix</keyword>
<dbReference type="EMBL" id="CP119311">
    <property type="protein sequence ID" value="WEK37530.1"/>
    <property type="molecule type" value="Genomic_DNA"/>
</dbReference>
<dbReference type="Proteomes" id="UP001220610">
    <property type="component" value="Chromosome"/>
</dbReference>
<keyword evidence="11" id="KW-0408">Iron</keyword>
<dbReference type="InterPro" id="IPR011712">
    <property type="entry name" value="Sig_transdc_His_kin_sub3_dim/P"/>
</dbReference>
<dbReference type="Pfam" id="PF07730">
    <property type="entry name" value="HisKA_3"/>
    <property type="match status" value="1"/>
</dbReference>
<evidence type="ECO:0000256" key="9">
    <source>
        <dbReference type="ARBA" id="ARBA00022723"/>
    </source>
</evidence>
<dbReference type="PRINTS" id="PR00344">
    <property type="entry name" value="BCTRLSENSOR"/>
</dbReference>
<keyword evidence="10 21" id="KW-0418">Kinase</keyword>
<comment type="function">
    <text evidence="14">Member of the two-component regulatory system NreB/NreC involved in the control of dissimilatory nitrate/nitrite reduction in response to oxygen. NreB functions as a direct oxygen sensor histidine kinase which is autophosphorylated, in the absence of oxygen, probably at the conserved histidine residue, and transfers its phosphate group probably to a conserved aspartate residue of NreC. NreB/NreC activates the expression of the nitrate (narGHJI) and nitrite (nir) reductase operons, as well as the putative nitrate transporter gene narT.</text>
</comment>
<evidence type="ECO:0000256" key="3">
    <source>
        <dbReference type="ARBA" id="ARBA00004496"/>
    </source>
</evidence>
<evidence type="ECO:0000313" key="21">
    <source>
        <dbReference type="EMBL" id="WEK37530.1"/>
    </source>
</evidence>
<feature type="domain" description="Histidine kinase" evidence="20">
    <location>
        <begin position="468"/>
        <end position="662"/>
    </location>
</feature>
<dbReference type="InterPro" id="IPR003594">
    <property type="entry name" value="HATPase_dom"/>
</dbReference>
<dbReference type="Gene3D" id="3.30.565.10">
    <property type="entry name" value="Histidine kinase-like ATPase, C-terminal domain"/>
    <property type="match status" value="1"/>
</dbReference>
<dbReference type="InterPro" id="IPR019734">
    <property type="entry name" value="TPR_rpt"/>
</dbReference>
<evidence type="ECO:0000256" key="10">
    <source>
        <dbReference type="ARBA" id="ARBA00022777"/>
    </source>
</evidence>
<organism evidence="21 22">
    <name type="scientific">Candidatus Pseudobacter hemicellulosilyticus</name>
    <dbReference type="NCBI Taxonomy" id="3121375"/>
    <lineage>
        <taxon>Bacteria</taxon>
        <taxon>Pseudomonadati</taxon>
        <taxon>Bacteroidota</taxon>
        <taxon>Chitinophagia</taxon>
        <taxon>Chitinophagales</taxon>
        <taxon>Chitinophagaceae</taxon>
        <taxon>Pseudobacter</taxon>
    </lineage>
</organism>
<proteinExistence type="predicted"/>
<dbReference type="InterPro" id="IPR004358">
    <property type="entry name" value="Sig_transdc_His_kin-like_C"/>
</dbReference>
<evidence type="ECO:0000313" key="22">
    <source>
        <dbReference type="Proteomes" id="UP001220610"/>
    </source>
</evidence>
<dbReference type="PANTHER" id="PTHR24421">
    <property type="entry name" value="NITRATE/NITRITE SENSOR PROTEIN NARX-RELATED"/>
    <property type="match status" value="1"/>
</dbReference>
<keyword evidence="9" id="KW-0479">Metal-binding</keyword>
<keyword evidence="19" id="KW-0732">Signal</keyword>
<dbReference type="Pfam" id="PF02518">
    <property type="entry name" value="HATPase_c"/>
    <property type="match status" value="1"/>
</dbReference>
<dbReference type="SUPFAM" id="SSF48452">
    <property type="entry name" value="TPR-like"/>
    <property type="match status" value="2"/>
</dbReference>
<evidence type="ECO:0000256" key="2">
    <source>
        <dbReference type="ARBA" id="ARBA00001966"/>
    </source>
</evidence>
<keyword evidence="16" id="KW-0802">TPR repeat</keyword>
<reference evidence="21" key="1">
    <citation type="submission" date="2023-03" db="EMBL/GenBank/DDBJ databases">
        <title>Andean soil-derived lignocellulolytic bacterial consortium as a source of novel taxa and putative plastic-active enzymes.</title>
        <authorList>
            <person name="Diaz-Garcia L."/>
            <person name="Chuvochina M."/>
            <person name="Feuerriegel G."/>
            <person name="Bunk B."/>
            <person name="Sproer C."/>
            <person name="Streit W.R."/>
            <person name="Rodriguez L.M."/>
            <person name="Overmann J."/>
            <person name="Jimenez D.J."/>
        </authorList>
    </citation>
    <scope>NUCLEOTIDE SEQUENCE</scope>
    <source>
        <strain evidence="21">MAG 7</strain>
    </source>
</reference>
<feature type="signal peptide" evidence="19">
    <location>
        <begin position="1"/>
        <end position="23"/>
    </location>
</feature>
<protein>
    <recommendedName>
        <fullName evidence="5">Oxygen sensor histidine kinase NreB</fullName>
        <ecNumber evidence="4">2.7.13.3</ecNumber>
    </recommendedName>
    <alternativeName>
        <fullName evidence="15">Nitrogen regulation protein B</fullName>
    </alternativeName>
</protein>
<dbReference type="Gene3D" id="1.20.5.1930">
    <property type="match status" value="1"/>
</dbReference>
<accession>A0AAJ5WZW8</accession>
<feature type="chain" id="PRO_5042593743" description="Oxygen sensor histidine kinase NreB" evidence="19">
    <location>
        <begin position="24"/>
        <end position="662"/>
    </location>
</feature>
<keyword evidence="18" id="KW-0472">Membrane</keyword>
<gene>
    <name evidence="21" type="ORF">P0Y53_08445</name>
</gene>
<comment type="catalytic activity">
    <reaction evidence="1">
        <text>ATP + protein L-histidine = ADP + protein N-phospho-L-histidine.</text>
        <dbReference type="EC" id="2.7.13.3"/>
    </reaction>
</comment>
<keyword evidence="13" id="KW-0411">Iron-sulfur</keyword>
<comment type="cofactor">
    <cofactor evidence="2">
        <name>[4Fe-4S] cluster</name>
        <dbReference type="ChEBI" id="CHEBI:49883"/>
    </cofactor>
</comment>
<evidence type="ECO:0000256" key="1">
    <source>
        <dbReference type="ARBA" id="ARBA00000085"/>
    </source>
</evidence>
<dbReference type="InterPro" id="IPR011990">
    <property type="entry name" value="TPR-like_helical_dom_sf"/>
</dbReference>
<sequence>MNPSLLKGSLLAGALALMNTIFAQEQKEILQLEQQLSKARQDTNRVKLLIDLGNAYAYSDLPRSIGYLQEGHTLSKQIKYPYGIARNAYLLGVSYTDAGEYARADSFIRLAEKDFRELGYTRDLAKVQNAWGSIMFRQGNYYAAGSHFSASAEMFDQVKDTTSSLAAYQNLIAVLGRAKSYDKAVAQSRRVLRMVEERKDSSGMAYALQGLIADLTAMKKFDEAFSYLKKALDLAETQAGQPIAAEIYSSVGAYYFARENYANALHYFRTALNMAEKQGDLYAVTNHHNSVGQCYLLTGDVSSARRHLLKGMELARKHQHRIGIQNLAVSLSDLYDSTRDYRNAYAALREHTLVKDSILNSEIRNYTSSLEAQYESNRKENEILQLQQEQAEKNFQISRRNTLITTASILILALLVTFYFAWRNFRNRQKLEKERADLLEERVRTMEKEKQIASLQAMVNGQEAERTRVARDLHDGVGGLFSTVRMYYGALYHDTPVIKENPLYRKTGDLIDNAAAELRKVAHNMMPEVLMKMGLPATLKDLCNSASAGRQLAVRLETYGAEQRLEPSTEIMLFRVAQELVNNIIKHADATEALIQLNQDPDRLSMVVEDNGRGFDTAAAAAGATMGMASISNRVQYLHGEWSIDSQPGVGTTVTIEVPLHA</sequence>
<dbReference type="GO" id="GO:0046983">
    <property type="term" value="F:protein dimerization activity"/>
    <property type="evidence" value="ECO:0007669"/>
    <property type="project" value="InterPro"/>
</dbReference>
<dbReference type="Gene3D" id="1.25.40.10">
    <property type="entry name" value="Tetratricopeptide repeat domain"/>
    <property type="match status" value="2"/>
</dbReference>
<dbReference type="AlphaFoldDB" id="A0AAJ5WZW8"/>
<evidence type="ECO:0000256" key="14">
    <source>
        <dbReference type="ARBA" id="ARBA00024827"/>
    </source>
</evidence>
<dbReference type="SMART" id="SM00028">
    <property type="entry name" value="TPR"/>
    <property type="match status" value="4"/>
</dbReference>
<evidence type="ECO:0000256" key="12">
    <source>
        <dbReference type="ARBA" id="ARBA00023012"/>
    </source>
</evidence>
<dbReference type="InterPro" id="IPR005467">
    <property type="entry name" value="His_kinase_dom"/>
</dbReference>
<evidence type="ECO:0000256" key="13">
    <source>
        <dbReference type="ARBA" id="ARBA00023014"/>
    </source>
</evidence>
<dbReference type="EC" id="2.7.13.3" evidence="4"/>
<dbReference type="GO" id="GO:0005737">
    <property type="term" value="C:cytoplasm"/>
    <property type="evidence" value="ECO:0007669"/>
    <property type="project" value="UniProtKB-SubCell"/>
</dbReference>
<evidence type="ECO:0000256" key="5">
    <source>
        <dbReference type="ARBA" id="ARBA00017322"/>
    </source>
</evidence>
<dbReference type="GO" id="GO:0016020">
    <property type="term" value="C:membrane"/>
    <property type="evidence" value="ECO:0007669"/>
    <property type="project" value="InterPro"/>
</dbReference>
<dbReference type="PROSITE" id="PS50109">
    <property type="entry name" value="HIS_KIN"/>
    <property type="match status" value="1"/>
</dbReference>
<feature type="coiled-coil region" evidence="17">
    <location>
        <begin position="428"/>
        <end position="456"/>
    </location>
</feature>
<evidence type="ECO:0000256" key="11">
    <source>
        <dbReference type="ARBA" id="ARBA00023004"/>
    </source>
</evidence>
<keyword evidence="12" id="KW-0902">Two-component regulatory system</keyword>
<dbReference type="SMART" id="SM00387">
    <property type="entry name" value="HATPase_c"/>
    <property type="match status" value="1"/>
</dbReference>
<evidence type="ECO:0000256" key="7">
    <source>
        <dbReference type="ARBA" id="ARBA00022490"/>
    </source>
</evidence>
<keyword evidence="17" id="KW-0175">Coiled coil</keyword>
<evidence type="ECO:0000256" key="17">
    <source>
        <dbReference type="SAM" id="Coils"/>
    </source>
</evidence>
<evidence type="ECO:0000256" key="6">
    <source>
        <dbReference type="ARBA" id="ARBA00022485"/>
    </source>
</evidence>
<keyword evidence="8" id="KW-0808">Transferase</keyword>
<comment type="subcellular location">
    <subcellularLocation>
        <location evidence="3">Cytoplasm</location>
    </subcellularLocation>
</comment>
<evidence type="ECO:0000256" key="15">
    <source>
        <dbReference type="ARBA" id="ARBA00030800"/>
    </source>
</evidence>
<dbReference type="InterPro" id="IPR050482">
    <property type="entry name" value="Sensor_HK_TwoCompSys"/>
</dbReference>
<evidence type="ECO:0000256" key="16">
    <source>
        <dbReference type="PROSITE-ProRule" id="PRU00339"/>
    </source>
</evidence>
<evidence type="ECO:0000256" key="4">
    <source>
        <dbReference type="ARBA" id="ARBA00012438"/>
    </source>
</evidence>
<evidence type="ECO:0000256" key="18">
    <source>
        <dbReference type="SAM" id="Phobius"/>
    </source>
</evidence>
<evidence type="ECO:0000256" key="19">
    <source>
        <dbReference type="SAM" id="SignalP"/>
    </source>
</evidence>
<name>A0AAJ5WZW8_9BACT</name>
<keyword evidence="6" id="KW-0004">4Fe-4S</keyword>
<feature type="transmembrane region" description="Helical" evidence="18">
    <location>
        <begin position="403"/>
        <end position="422"/>
    </location>
</feature>
<evidence type="ECO:0000259" key="20">
    <source>
        <dbReference type="PROSITE" id="PS50109"/>
    </source>
</evidence>
<dbReference type="SUPFAM" id="SSF55874">
    <property type="entry name" value="ATPase domain of HSP90 chaperone/DNA topoisomerase II/histidine kinase"/>
    <property type="match status" value="1"/>
</dbReference>